<dbReference type="InterPro" id="IPR035930">
    <property type="entry name" value="FomD-like_sf"/>
</dbReference>
<accession>A0A9D1R715</accession>
<gene>
    <name evidence="2" type="ORF">H9742_09250</name>
</gene>
<name>A0A9D1R715_9FIRM</name>
<dbReference type="InterPro" id="IPR007295">
    <property type="entry name" value="DUF402"/>
</dbReference>
<evidence type="ECO:0000259" key="1">
    <source>
        <dbReference type="Pfam" id="PF04167"/>
    </source>
</evidence>
<organism evidence="2 3">
    <name type="scientific">Candidatus Acetatifactor stercoripullorum</name>
    <dbReference type="NCBI Taxonomy" id="2838414"/>
    <lineage>
        <taxon>Bacteria</taxon>
        <taxon>Bacillati</taxon>
        <taxon>Bacillota</taxon>
        <taxon>Clostridia</taxon>
        <taxon>Lachnospirales</taxon>
        <taxon>Lachnospiraceae</taxon>
        <taxon>Acetatifactor</taxon>
    </lineage>
</organism>
<dbReference type="EMBL" id="DXGH01000050">
    <property type="protein sequence ID" value="HIW81683.1"/>
    <property type="molecule type" value="Genomic_DNA"/>
</dbReference>
<proteinExistence type="predicted"/>
<dbReference type="Pfam" id="PF04167">
    <property type="entry name" value="DUF402"/>
    <property type="match status" value="1"/>
</dbReference>
<feature type="domain" description="DUF402" evidence="1">
    <location>
        <begin position="10"/>
        <end position="147"/>
    </location>
</feature>
<comment type="caution">
    <text evidence="2">The sequence shown here is derived from an EMBL/GenBank/DDBJ whole genome shotgun (WGS) entry which is preliminary data.</text>
</comment>
<sequence>MEPLKIYRKRIIPQEIVLLKDDVIVKADDDIIVTKWNTLKPKTGFSHGCSCYYLKKGVKVSKFYREDNSLHYWYCDIVDYEFDREKNTLTVTDLLADVILHPGGEMQVADLDELADALDKGLITPGLMSCCLRRLHYLLSLIYRDKFDRLQSAFNDLGL</sequence>
<dbReference type="AlphaFoldDB" id="A0A9D1R715"/>
<protein>
    <submittedName>
        <fullName evidence="2">DUF402 domain-containing protein</fullName>
    </submittedName>
</protein>
<reference evidence="2" key="2">
    <citation type="submission" date="2021-04" db="EMBL/GenBank/DDBJ databases">
        <authorList>
            <person name="Gilroy R."/>
        </authorList>
    </citation>
    <scope>NUCLEOTIDE SEQUENCE</scope>
    <source>
        <strain evidence="2">CHK195-6426</strain>
    </source>
</reference>
<dbReference type="Gene3D" id="2.40.380.10">
    <property type="entry name" value="FomD-like"/>
    <property type="match status" value="1"/>
</dbReference>
<reference evidence="2" key="1">
    <citation type="journal article" date="2021" name="PeerJ">
        <title>Extensive microbial diversity within the chicken gut microbiome revealed by metagenomics and culture.</title>
        <authorList>
            <person name="Gilroy R."/>
            <person name="Ravi A."/>
            <person name="Getino M."/>
            <person name="Pursley I."/>
            <person name="Horton D.L."/>
            <person name="Alikhan N.F."/>
            <person name="Baker D."/>
            <person name="Gharbi K."/>
            <person name="Hall N."/>
            <person name="Watson M."/>
            <person name="Adriaenssens E.M."/>
            <person name="Foster-Nyarko E."/>
            <person name="Jarju S."/>
            <person name="Secka A."/>
            <person name="Antonio M."/>
            <person name="Oren A."/>
            <person name="Chaudhuri R.R."/>
            <person name="La Ragione R."/>
            <person name="Hildebrand F."/>
            <person name="Pallen M.J."/>
        </authorList>
    </citation>
    <scope>NUCLEOTIDE SEQUENCE</scope>
    <source>
        <strain evidence="2">CHK195-6426</strain>
    </source>
</reference>
<evidence type="ECO:0000313" key="2">
    <source>
        <dbReference type="EMBL" id="HIW81683.1"/>
    </source>
</evidence>
<dbReference type="Proteomes" id="UP000824265">
    <property type="component" value="Unassembled WGS sequence"/>
</dbReference>
<evidence type="ECO:0000313" key="3">
    <source>
        <dbReference type="Proteomes" id="UP000824265"/>
    </source>
</evidence>
<dbReference type="SUPFAM" id="SSF159234">
    <property type="entry name" value="FomD-like"/>
    <property type="match status" value="1"/>
</dbReference>